<sequence>MSSKAKAPPRSRVAGRRPVQTVDTDLNSYDRTDPWAAFHVLHRLLSSLPSRVGGCQYKLTPDEHKLSMHLLTIVEPFVGISSARRTLDRQPTEVLDAIAAHLDAKRDVLALGLTCQRMRDVVFPRHFDYRVVRCKVSSIRVWNHLHVNRALARNVRRLEILDERAGALEMIPRGIRTSDTDLESTDDELGMHAKQERFLISALAQMTSIQTFVWSCNHCPLSMSDIWPILLKCPSLKEVRICDNLLFNASQDSENADDKRLSVLPELRTAVFRATAHTYGATKTPNLVKIGSVLNQCPRLESLDISYVSPRGPGYMLPVGDSLMTCGRWPQLRNLTLTNIRCSSAHGFEAASTFLFAHTGLEVLHLDISFSNVPGGKPRLILLPNSLPHLRELRTSKELIESVLVCPSDEPRPLEIIKGVKLSGAADAMLLRVLKKFGGGLKRLEMSGWTDMEDVKMLADCVPNLTWLDIGKKMAPPAAGRSIRANLSANANAAEWAAILCNLPELTTFHGAKFFYEVSAEQHPLGVSDRSRVRKNDEIASVLAWKCPKLRRVDHWDENSGKVIVLSKDGDKVRWEGRRMRVAGSV</sequence>
<dbReference type="PANTHER" id="PTHR38926">
    <property type="entry name" value="F-BOX DOMAIN CONTAINING PROTEIN, EXPRESSED"/>
    <property type="match status" value="1"/>
</dbReference>
<evidence type="ECO:0008006" key="4">
    <source>
        <dbReference type="Google" id="ProtNLM"/>
    </source>
</evidence>
<dbReference type="SUPFAM" id="SSF52047">
    <property type="entry name" value="RNI-like"/>
    <property type="match status" value="1"/>
</dbReference>
<dbReference type="STRING" id="5364.A0A5C3N0E7"/>
<dbReference type="OrthoDB" id="3270296at2759"/>
<evidence type="ECO:0000313" key="2">
    <source>
        <dbReference type="EMBL" id="TFK47231.1"/>
    </source>
</evidence>
<dbReference type="Gene3D" id="3.80.10.10">
    <property type="entry name" value="Ribonuclease Inhibitor"/>
    <property type="match status" value="1"/>
</dbReference>
<evidence type="ECO:0000313" key="3">
    <source>
        <dbReference type="Proteomes" id="UP000305948"/>
    </source>
</evidence>
<dbReference type="PANTHER" id="PTHR38926:SF72">
    <property type="entry name" value="IM:7136021-RELATED"/>
    <property type="match status" value="1"/>
</dbReference>
<evidence type="ECO:0000256" key="1">
    <source>
        <dbReference type="SAM" id="MobiDB-lite"/>
    </source>
</evidence>
<dbReference type="Proteomes" id="UP000305948">
    <property type="component" value="Unassembled WGS sequence"/>
</dbReference>
<dbReference type="InterPro" id="IPR032675">
    <property type="entry name" value="LRR_dom_sf"/>
</dbReference>
<accession>A0A5C3N0E7</accession>
<organism evidence="2 3">
    <name type="scientific">Heliocybe sulcata</name>
    <dbReference type="NCBI Taxonomy" id="5364"/>
    <lineage>
        <taxon>Eukaryota</taxon>
        <taxon>Fungi</taxon>
        <taxon>Dikarya</taxon>
        <taxon>Basidiomycota</taxon>
        <taxon>Agaricomycotina</taxon>
        <taxon>Agaricomycetes</taxon>
        <taxon>Gloeophyllales</taxon>
        <taxon>Gloeophyllaceae</taxon>
        <taxon>Heliocybe</taxon>
    </lineage>
</organism>
<gene>
    <name evidence="2" type="ORF">OE88DRAFT_1666587</name>
</gene>
<name>A0A5C3N0E7_9AGAM</name>
<proteinExistence type="predicted"/>
<protein>
    <recommendedName>
        <fullName evidence="4">F-box domain-containing protein</fullName>
    </recommendedName>
</protein>
<dbReference type="EMBL" id="ML213525">
    <property type="protein sequence ID" value="TFK47231.1"/>
    <property type="molecule type" value="Genomic_DNA"/>
</dbReference>
<keyword evidence="3" id="KW-1185">Reference proteome</keyword>
<reference evidence="2 3" key="1">
    <citation type="journal article" date="2019" name="Nat. Ecol. Evol.">
        <title>Megaphylogeny resolves global patterns of mushroom evolution.</title>
        <authorList>
            <person name="Varga T."/>
            <person name="Krizsan K."/>
            <person name="Foldi C."/>
            <person name="Dima B."/>
            <person name="Sanchez-Garcia M."/>
            <person name="Sanchez-Ramirez S."/>
            <person name="Szollosi G.J."/>
            <person name="Szarkandi J.G."/>
            <person name="Papp V."/>
            <person name="Albert L."/>
            <person name="Andreopoulos W."/>
            <person name="Angelini C."/>
            <person name="Antonin V."/>
            <person name="Barry K.W."/>
            <person name="Bougher N.L."/>
            <person name="Buchanan P."/>
            <person name="Buyck B."/>
            <person name="Bense V."/>
            <person name="Catcheside P."/>
            <person name="Chovatia M."/>
            <person name="Cooper J."/>
            <person name="Damon W."/>
            <person name="Desjardin D."/>
            <person name="Finy P."/>
            <person name="Geml J."/>
            <person name="Haridas S."/>
            <person name="Hughes K."/>
            <person name="Justo A."/>
            <person name="Karasinski D."/>
            <person name="Kautmanova I."/>
            <person name="Kiss B."/>
            <person name="Kocsube S."/>
            <person name="Kotiranta H."/>
            <person name="LaButti K.M."/>
            <person name="Lechner B.E."/>
            <person name="Liimatainen K."/>
            <person name="Lipzen A."/>
            <person name="Lukacs Z."/>
            <person name="Mihaltcheva S."/>
            <person name="Morgado L.N."/>
            <person name="Niskanen T."/>
            <person name="Noordeloos M.E."/>
            <person name="Ohm R.A."/>
            <person name="Ortiz-Santana B."/>
            <person name="Ovrebo C."/>
            <person name="Racz N."/>
            <person name="Riley R."/>
            <person name="Savchenko A."/>
            <person name="Shiryaev A."/>
            <person name="Soop K."/>
            <person name="Spirin V."/>
            <person name="Szebenyi C."/>
            <person name="Tomsovsky M."/>
            <person name="Tulloss R.E."/>
            <person name="Uehling J."/>
            <person name="Grigoriev I.V."/>
            <person name="Vagvolgyi C."/>
            <person name="Papp T."/>
            <person name="Martin F.M."/>
            <person name="Miettinen O."/>
            <person name="Hibbett D.S."/>
            <person name="Nagy L.G."/>
        </authorList>
    </citation>
    <scope>NUCLEOTIDE SEQUENCE [LARGE SCALE GENOMIC DNA]</scope>
    <source>
        <strain evidence="2 3">OMC1185</strain>
    </source>
</reference>
<dbReference type="AlphaFoldDB" id="A0A5C3N0E7"/>
<feature type="region of interest" description="Disordered" evidence="1">
    <location>
        <begin position="1"/>
        <end position="25"/>
    </location>
</feature>